<proteinExistence type="predicted"/>
<evidence type="ECO:0000313" key="2">
    <source>
        <dbReference type="Proteomes" id="UP000651156"/>
    </source>
</evidence>
<keyword evidence="2" id="KW-1185">Reference proteome</keyword>
<comment type="caution">
    <text evidence="1">The sequence shown here is derived from an EMBL/GenBank/DDBJ whole genome shotgun (WGS) entry which is preliminary data.</text>
</comment>
<gene>
    <name evidence="1" type="ORF">IQ230_13970</name>
</gene>
<sequence>MAKNGYVIGIAPDTNSNPATYWGGVDPVEDIEDAVFIATLLNARVEAGRIQVLMPDSHVEAYPATRTTVHNPALTGSTGI</sequence>
<accession>A0ABR9UT32</accession>
<reference evidence="1 2" key="1">
    <citation type="submission" date="2020-10" db="EMBL/GenBank/DDBJ databases">
        <authorList>
            <person name="Castelo-Branco R."/>
            <person name="Eusebio N."/>
            <person name="Adriana R."/>
            <person name="Vieira A."/>
            <person name="Brugerolle De Fraissinette N."/>
            <person name="Rezende De Castro R."/>
            <person name="Schneider M.P."/>
            <person name="Vasconcelos V."/>
            <person name="Leao P.N."/>
        </authorList>
    </citation>
    <scope>NUCLEOTIDE SEQUENCE [LARGE SCALE GENOMIC DNA]</scope>
    <source>
        <strain evidence="1 2">LEGE 06123</strain>
    </source>
</reference>
<name>A0ABR9UT32_9CHRO</name>
<evidence type="ECO:0008006" key="3">
    <source>
        <dbReference type="Google" id="ProtNLM"/>
    </source>
</evidence>
<dbReference type="RefSeq" id="WP_193932576.1">
    <property type="nucleotide sequence ID" value="NZ_CAWPMZ010000062.1"/>
</dbReference>
<organism evidence="1 2">
    <name type="scientific">Gloeocapsopsis crepidinum LEGE 06123</name>
    <dbReference type="NCBI Taxonomy" id="588587"/>
    <lineage>
        <taxon>Bacteria</taxon>
        <taxon>Bacillati</taxon>
        <taxon>Cyanobacteriota</taxon>
        <taxon>Cyanophyceae</taxon>
        <taxon>Oscillatoriophycideae</taxon>
        <taxon>Chroococcales</taxon>
        <taxon>Chroococcaceae</taxon>
        <taxon>Gloeocapsopsis</taxon>
    </lineage>
</organism>
<protein>
    <recommendedName>
        <fullName evidence="3">Transposase</fullName>
    </recommendedName>
</protein>
<dbReference type="EMBL" id="JADEWN010000032">
    <property type="protein sequence ID" value="MBE9191434.1"/>
    <property type="molecule type" value="Genomic_DNA"/>
</dbReference>
<evidence type="ECO:0000313" key="1">
    <source>
        <dbReference type="EMBL" id="MBE9191434.1"/>
    </source>
</evidence>
<dbReference type="Proteomes" id="UP000651156">
    <property type="component" value="Unassembled WGS sequence"/>
</dbReference>